<feature type="compositionally biased region" description="Polar residues" evidence="8">
    <location>
        <begin position="287"/>
        <end position="299"/>
    </location>
</feature>
<dbReference type="GO" id="GO:0031509">
    <property type="term" value="P:subtelomeric heterochromatin formation"/>
    <property type="evidence" value="ECO:0007669"/>
    <property type="project" value="EnsemblFungi"/>
</dbReference>
<evidence type="ECO:0000259" key="9">
    <source>
        <dbReference type="PROSITE" id="PS50196"/>
    </source>
</evidence>
<feature type="compositionally biased region" description="Basic and acidic residues" evidence="8">
    <location>
        <begin position="538"/>
        <end position="550"/>
    </location>
</feature>
<feature type="compositionally biased region" description="Polar residues" evidence="8">
    <location>
        <begin position="309"/>
        <end position="329"/>
    </location>
</feature>
<dbReference type="GO" id="GO:0044615">
    <property type="term" value="C:nuclear pore nuclear basket"/>
    <property type="evidence" value="ECO:0007669"/>
    <property type="project" value="EnsemblFungi"/>
</dbReference>
<dbReference type="PANTHER" id="PTHR38697:SF1">
    <property type="entry name" value="NUCLEAR PORE COMPLEX PROTEIN SIMILAR TO S. CEREVISIAE NUP2 (EUROFUNG)"/>
    <property type="match status" value="1"/>
</dbReference>
<dbReference type="InterPro" id="IPR000156">
    <property type="entry name" value="Ran_bind_dom"/>
</dbReference>
<feature type="compositionally biased region" description="Low complexity" evidence="8">
    <location>
        <begin position="356"/>
        <end position="375"/>
    </location>
</feature>
<evidence type="ECO:0000256" key="4">
    <source>
        <dbReference type="ARBA" id="ARBA00022927"/>
    </source>
</evidence>
<feature type="compositionally biased region" description="Polar residues" evidence="8">
    <location>
        <begin position="489"/>
        <end position="498"/>
    </location>
</feature>
<evidence type="ECO:0000256" key="6">
    <source>
        <dbReference type="ARBA" id="ARBA00023132"/>
    </source>
</evidence>
<dbReference type="SMART" id="SM00160">
    <property type="entry name" value="RanBD"/>
    <property type="match status" value="1"/>
</dbReference>
<keyword evidence="6" id="KW-0906">Nuclear pore complex</keyword>
<dbReference type="EMBL" id="HE612861">
    <property type="protein sequence ID" value="CCE63582.1"/>
    <property type="molecule type" value="Genomic_DNA"/>
</dbReference>
<dbReference type="GO" id="GO:0017056">
    <property type="term" value="F:structural constituent of nuclear pore"/>
    <property type="evidence" value="ECO:0007669"/>
    <property type="project" value="EnsemblFungi"/>
</dbReference>
<evidence type="ECO:0000256" key="1">
    <source>
        <dbReference type="ARBA" id="ARBA00004567"/>
    </source>
</evidence>
<feature type="region of interest" description="Disordered" evidence="8">
    <location>
        <begin position="160"/>
        <end position="576"/>
    </location>
</feature>
<feature type="region of interest" description="Disordered" evidence="8">
    <location>
        <begin position="1"/>
        <end position="32"/>
    </location>
</feature>
<evidence type="ECO:0000313" key="10">
    <source>
        <dbReference type="EMBL" id="CCE63582.1"/>
    </source>
</evidence>
<dbReference type="RefSeq" id="XP_003686016.1">
    <property type="nucleotide sequence ID" value="XM_003685968.1"/>
</dbReference>
<keyword evidence="5" id="KW-0811">Translocation</keyword>
<dbReference type="GO" id="GO:0031990">
    <property type="term" value="P:mRNA export from nucleus in response to heat stress"/>
    <property type="evidence" value="ECO:0007669"/>
    <property type="project" value="EnsemblFungi"/>
</dbReference>
<dbReference type="STRING" id="1071381.G8BV00"/>
<dbReference type="GO" id="GO:0000781">
    <property type="term" value="C:chromosome, telomeric region"/>
    <property type="evidence" value="ECO:0007669"/>
    <property type="project" value="GOC"/>
</dbReference>
<dbReference type="FunFam" id="2.30.29.30:FF:000623">
    <property type="entry name" value="Nucleoporin nup61"/>
    <property type="match status" value="1"/>
</dbReference>
<reference evidence="10 11" key="1">
    <citation type="journal article" date="2011" name="Proc. Natl. Acad. Sci. U.S.A.">
        <title>Evolutionary erosion of yeast sex chromosomes by mating-type switching accidents.</title>
        <authorList>
            <person name="Gordon J.L."/>
            <person name="Armisen D."/>
            <person name="Proux-Wera E."/>
            <person name="Oheigeartaigh S.S."/>
            <person name="Byrne K.P."/>
            <person name="Wolfe K.H."/>
        </authorList>
    </citation>
    <scope>NUCLEOTIDE SEQUENCE [LARGE SCALE GENOMIC DNA]</scope>
    <source>
        <strain evidence="11">ATCC 24235 / CBS 4417 / NBRC 1672 / NRRL Y-8282 / UCD 70-5</strain>
    </source>
</reference>
<feature type="compositionally biased region" description="Basic and acidic residues" evidence="8">
    <location>
        <begin position="268"/>
        <end position="286"/>
    </location>
</feature>
<dbReference type="eggNOG" id="KOG0864">
    <property type="taxonomic scope" value="Eukaryota"/>
</dbReference>
<keyword evidence="11" id="KW-1185">Reference proteome</keyword>
<evidence type="ECO:0000256" key="8">
    <source>
        <dbReference type="SAM" id="MobiDB-lite"/>
    </source>
</evidence>
<proteinExistence type="predicted"/>
<feature type="compositionally biased region" description="Polar residues" evidence="8">
    <location>
        <begin position="506"/>
        <end position="515"/>
    </location>
</feature>
<feature type="compositionally biased region" description="Polar residues" evidence="8">
    <location>
        <begin position="1"/>
        <end position="10"/>
    </location>
</feature>
<dbReference type="GO" id="GO:0042564">
    <property type="term" value="C:NLS-dependent protein nuclear import complex"/>
    <property type="evidence" value="ECO:0007669"/>
    <property type="project" value="EnsemblFungi"/>
</dbReference>
<dbReference type="PANTHER" id="PTHR38697">
    <property type="entry name" value="NUCLEAR PORE COMPLEX PROTEIN SIMILAR TO S. CEREVISIAE NUP2 (EUROFUNG)"/>
    <property type="match status" value="1"/>
</dbReference>
<dbReference type="GO" id="GO:0031267">
    <property type="term" value="F:small GTPase binding"/>
    <property type="evidence" value="ECO:0007669"/>
    <property type="project" value="EnsemblFungi"/>
</dbReference>
<dbReference type="OrthoDB" id="185618at2759"/>
<dbReference type="InterPro" id="IPR015007">
    <property type="entry name" value="NUP2/50/61"/>
</dbReference>
<dbReference type="OMA" id="SDGMGHI"/>
<dbReference type="GO" id="GO:0044614">
    <property type="term" value="C:nuclear pore cytoplasmic filaments"/>
    <property type="evidence" value="ECO:0007669"/>
    <property type="project" value="EnsemblFungi"/>
</dbReference>
<dbReference type="InterPro" id="IPR053074">
    <property type="entry name" value="NPC_Nucleoporin"/>
</dbReference>
<dbReference type="Gene3D" id="2.30.29.30">
    <property type="entry name" value="Pleckstrin-homology domain (PH domain)/Phosphotyrosine-binding domain (PTB)"/>
    <property type="match status" value="1"/>
</dbReference>
<keyword evidence="7" id="KW-0539">Nucleus</keyword>
<name>G8BV00_TETPH</name>
<keyword evidence="4" id="KW-0653">Protein transport</keyword>
<dbReference type="AlphaFoldDB" id="G8BV00"/>
<dbReference type="GO" id="GO:0005737">
    <property type="term" value="C:cytoplasm"/>
    <property type="evidence" value="ECO:0007669"/>
    <property type="project" value="EnsemblFungi"/>
</dbReference>
<dbReference type="GO" id="GO:0006611">
    <property type="term" value="P:protein export from nucleus"/>
    <property type="evidence" value="ECO:0007669"/>
    <property type="project" value="EnsemblFungi"/>
</dbReference>
<dbReference type="GO" id="GO:0006607">
    <property type="term" value="P:NLS-bearing protein import into nucleus"/>
    <property type="evidence" value="ECO:0007669"/>
    <property type="project" value="EnsemblFungi"/>
</dbReference>
<dbReference type="PROSITE" id="PS50196">
    <property type="entry name" value="RANBD1"/>
    <property type="match status" value="1"/>
</dbReference>
<dbReference type="SUPFAM" id="SSF50729">
    <property type="entry name" value="PH domain-like"/>
    <property type="match status" value="1"/>
</dbReference>
<dbReference type="GO" id="GO:0016973">
    <property type="term" value="P:poly(A)+ mRNA export from nucleus"/>
    <property type="evidence" value="ECO:0007669"/>
    <property type="project" value="EnsemblFungi"/>
</dbReference>
<feature type="domain" description="RanBD1" evidence="9">
    <location>
        <begin position="547"/>
        <end position="690"/>
    </location>
</feature>
<dbReference type="KEGG" id="tpf:TPHA_0F00960"/>
<evidence type="ECO:0000313" key="11">
    <source>
        <dbReference type="Proteomes" id="UP000005666"/>
    </source>
</evidence>
<feature type="compositionally biased region" description="Acidic residues" evidence="8">
    <location>
        <begin position="179"/>
        <end position="195"/>
    </location>
</feature>
<evidence type="ECO:0000256" key="2">
    <source>
        <dbReference type="ARBA" id="ARBA00022448"/>
    </source>
</evidence>
<sequence length="690" mass="75439">MSKRQSGSQITRDHIGEERSDDEEPKDFGIASSQVMSKRKIAMPKRKMTFTAPQTNAKESSMASVFANNKPQANREDDNEKALKLKALNSQFSGKIIKCIKDDPCCNLTPLFEKYKNYIDSIDKVADVKTSETKPATSSFTFGIQAKIPVSQPKQFAFGSLTSKPVENDDVATKSHSSEEEDVENEEEEQDEQDEEEKKEIKIQGPTFTLSSNPIVKDSTFTFGSDLSKKQAEEKDSDSESEVEIKGPQFKFSGTVKSDVFKLPSKNGSDEKESIPITEEKNEPKQKPSTPFQFGLKSTTNDKSETPKTENPFTFGKSTVSATSTTDSGSKPVPSFSFGAKKDEVKETSPVETPKFSFGTTTKSGPTTTPSFSFGNSEKKDNADDRENNNTAKPSQGFSFSLPSSSNTSETKEESNPVASQDKPANGGFSFKIPDSASKTEESGKKFSFSFGSNPSQESSNEEKKPAFTFGTSTATEEKKETMKPAFSFGQSNSSMPSFSFGKPTTPLSNTSNAETPAGASDSAGFKFSLPFEQKSTPTKDVDDATEEKPTSATNDNATNGDGISNSVSSVNGEEDEEVIFKQKSKLMVFNPETKGYDSKGVGEMKLLQQNNDKSKIRLLCRSDGMGHILLNATIVKSFAYTPLTPEKDNFVKVPTVGPDGKLITYIVQYKQKSDGRQFIKSIEDAKKDM</sequence>
<gene>
    <name evidence="10" type="primary">TPHA0F00960</name>
    <name evidence="10" type="ordered locus">TPHA_0F00960</name>
</gene>
<evidence type="ECO:0000256" key="5">
    <source>
        <dbReference type="ARBA" id="ARBA00023010"/>
    </source>
</evidence>
<dbReference type="Pfam" id="PF08911">
    <property type="entry name" value="NUP50"/>
    <property type="match status" value="1"/>
</dbReference>
<dbReference type="HOGENOM" id="CLU_018357_0_0_1"/>
<dbReference type="Pfam" id="PF00638">
    <property type="entry name" value="Ran_BP1"/>
    <property type="match status" value="1"/>
</dbReference>
<dbReference type="GO" id="GO:0030466">
    <property type="term" value="P:silent mating-type cassette heterochromatin formation"/>
    <property type="evidence" value="ECO:0007669"/>
    <property type="project" value="EnsemblFungi"/>
</dbReference>
<keyword evidence="3" id="KW-0509">mRNA transport</keyword>
<keyword evidence="2" id="KW-0813">Transport</keyword>
<dbReference type="Proteomes" id="UP000005666">
    <property type="component" value="Chromosome 6"/>
</dbReference>
<dbReference type="GeneID" id="11535639"/>
<feature type="compositionally biased region" description="Basic and acidic residues" evidence="8">
    <location>
        <begin position="377"/>
        <end position="388"/>
    </location>
</feature>
<accession>G8BV00</accession>
<comment type="subcellular location">
    <subcellularLocation>
        <location evidence="1">Nucleus</location>
        <location evidence="1">Nuclear pore complex</location>
    </subcellularLocation>
</comment>
<organism evidence="10 11">
    <name type="scientific">Tetrapisispora phaffii (strain ATCC 24235 / CBS 4417 / NBRC 1672 / NRRL Y-8282 / UCD 70-5)</name>
    <name type="common">Yeast</name>
    <name type="synonym">Fabospora phaffii</name>
    <dbReference type="NCBI Taxonomy" id="1071381"/>
    <lineage>
        <taxon>Eukaryota</taxon>
        <taxon>Fungi</taxon>
        <taxon>Dikarya</taxon>
        <taxon>Ascomycota</taxon>
        <taxon>Saccharomycotina</taxon>
        <taxon>Saccharomycetes</taxon>
        <taxon>Saccharomycetales</taxon>
        <taxon>Saccharomycetaceae</taxon>
        <taxon>Tetrapisispora</taxon>
    </lineage>
</organism>
<dbReference type="GO" id="GO:0036228">
    <property type="term" value="P:protein localization to nuclear inner membrane"/>
    <property type="evidence" value="ECO:0007669"/>
    <property type="project" value="EnsemblFungi"/>
</dbReference>
<feature type="compositionally biased region" description="Low complexity" evidence="8">
    <location>
        <begin position="395"/>
        <end position="409"/>
    </location>
</feature>
<protein>
    <recommendedName>
        <fullName evidence="9">RanBD1 domain-containing protein</fullName>
    </recommendedName>
</protein>
<dbReference type="GO" id="GO:0061676">
    <property type="term" value="F:importin-alpha family protein binding"/>
    <property type="evidence" value="ECO:0007669"/>
    <property type="project" value="EnsemblFungi"/>
</dbReference>
<dbReference type="InterPro" id="IPR011993">
    <property type="entry name" value="PH-like_dom_sf"/>
</dbReference>
<dbReference type="eggNOG" id="KOG4719">
    <property type="taxonomic scope" value="Eukaryota"/>
</dbReference>
<feature type="compositionally biased region" description="Polar residues" evidence="8">
    <location>
        <begin position="206"/>
        <end position="225"/>
    </location>
</feature>
<dbReference type="GO" id="GO:0000973">
    <property type="term" value="P:post-transcriptional tethering of RNA polymerase II gene DNA at nuclear periphery"/>
    <property type="evidence" value="ECO:0007669"/>
    <property type="project" value="EnsemblFungi"/>
</dbReference>
<feature type="compositionally biased region" description="Polar residues" evidence="8">
    <location>
        <begin position="551"/>
        <end position="572"/>
    </location>
</feature>
<evidence type="ECO:0000256" key="7">
    <source>
        <dbReference type="ARBA" id="ARBA00023242"/>
    </source>
</evidence>
<evidence type="ECO:0000256" key="3">
    <source>
        <dbReference type="ARBA" id="ARBA00022816"/>
    </source>
</evidence>
<feature type="compositionally biased region" description="Basic and acidic residues" evidence="8">
    <location>
        <begin position="340"/>
        <end position="349"/>
    </location>
</feature>